<reference evidence="2 3" key="1">
    <citation type="submission" date="2015-09" db="EMBL/GenBank/DDBJ databases">
        <title>Draft genome of the parasitic nematode Teladorsagia circumcincta isolate WARC Sus (inbred).</title>
        <authorList>
            <person name="Mitreva M."/>
        </authorList>
    </citation>
    <scope>NUCLEOTIDE SEQUENCE [LARGE SCALE GENOMIC DNA]</scope>
    <source>
        <strain evidence="2 3">S</strain>
    </source>
</reference>
<dbReference type="Gene3D" id="3.40.50.1820">
    <property type="entry name" value="alpha/beta hydrolase"/>
    <property type="match status" value="1"/>
</dbReference>
<gene>
    <name evidence="2" type="ORF">TELCIR_11459</name>
</gene>
<dbReference type="Proteomes" id="UP000230423">
    <property type="component" value="Unassembled WGS sequence"/>
</dbReference>
<dbReference type="OrthoDB" id="5854651at2759"/>
<accession>A0A2G9U9E3</accession>
<feature type="domain" description="Carboxylesterase type B" evidence="1">
    <location>
        <begin position="1"/>
        <end position="183"/>
    </location>
</feature>
<sequence>MSGSPWAAWALGPNVPTNSLKLAEALECSDDLKSCMKQKTVEEVYDAVEKVGQLNCSRFHGYTTSGLDCVKWGPVIDGEFLQDPDEMAASAPPKDSIVGISDKEAAFFTIKARSPFINDFGVEMDEFQTWDREKLIATIKKMIRPEFLTNNWAKMINDVVAYYVDRDEEDAYDFYLERYTEVKEMASLDALVKWMMDFRMRFSGVVIVRLELVEVPLTDGFLSSILSWLVDTGCQLEKLWITRTSMAQVTSSMFLHFIREAALSGTGFCSLSDCSLNNFSPEVLHFVVTRQLVVMGPFCKSFIPICDDILDKLTATKFFIDAPNMITVNGLKSLVERLSCGKQKVRCGLIRTNFSLDEMSFSLAANANLRIALGKNYIIFSSMEEDIERLRLFNIQRLFPL</sequence>
<keyword evidence="3" id="KW-1185">Reference proteome</keyword>
<dbReference type="AlphaFoldDB" id="A0A2G9U9E3"/>
<evidence type="ECO:0000259" key="1">
    <source>
        <dbReference type="Pfam" id="PF00135"/>
    </source>
</evidence>
<dbReference type="Pfam" id="PF00135">
    <property type="entry name" value="COesterase"/>
    <property type="match status" value="1"/>
</dbReference>
<organism evidence="2 3">
    <name type="scientific">Teladorsagia circumcincta</name>
    <name type="common">Brown stomach worm</name>
    <name type="synonym">Ostertagia circumcincta</name>
    <dbReference type="NCBI Taxonomy" id="45464"/>
    <lineage>
        <taxon>Eukaryota</taxon>
        <taxon>Metazoa</taxon>
        <taxon>Ecdysozoa</taxon>
        <taxon>Nematoda</taxon>
        <taxon>Chromadorea</taxon>
        <taxon>Rhabditida</taxon>
        <taxon>Rhabditina</taxon>
        <taxon>Rhabditomorpha</taxon>
        <taxon>Strongyloidea</taxon>
        <taxon>Trichostrongylidae</taxon>
        <taxon>Teladorsagia</taxon>
    </lineage>
</organism>
<evidence type="ECO:0000313" key="2">
    <source>
        <dbReference type="EMBL" id="PIO66813.1"/>
    </source>
</evidence>
<protein>
    <recommendedName>
        <fullName evidence="1">Carboxylesterase type B domain-containing protein</fullName>
    </recommendedName>
</protein>
<proteinExistence type="predicted"/>
<dbReference type="InterPro" id="IPR002018">
    <property type="entry name" value="CarbesteraseB"/>
</dbReference>
<name>A0A2G9U9E3_TELCI</name>
<dbReference type="SUPFAM" id="SSF53474">
    <property type="entry name" value="alpha/beta-Hydrolases"/>
    <property type="match status" value="1"/>
</dbReference>
<evidence type="ECO:0000313" key="3">
    <source>
        <dbReference type="Proteomes" id="UP000230423"/>
    </source>
</evidence>
<dbReference type="EMBL" id="KZ348011">
    <property type="protein sequence ID" value="PIO66813.1"/>
    <property type="molecule type" value="Genomic_DNA"/>
</dbReference>
<dbReference type="InterPro" id="IPR029058">
    <property type="entry name" value="AB_hydrolase_fold"/>
</dbReference>